<dbReference type="PROSITE" id="PS50860">
    <property type="entry name" value="AA_TRNA_LIGASE_II_ALA"/>
    <property type="match status" value="1"/>
</dbReference>
<dbReference type="InterPro" id="IPR009000">
    <property type="entry name" value="Transl_B-barrel_sf"/>
</dbReference>
<dbReference type="InterPro" id="IPR003156">
    <property type="entry name" value="DHHA1_dom"/>
</dbReference>
<comment type="caution">
    <text evidence="6">The sequence shown here is derived from an EMBL/GenBank/DDBJ whole genome shotgun (WGS) entry which is preliminary data.</text>
</comment>
<dbReference type="Gene3D" id="3.30.980.10">
    <property type="entry name" value="Threonyl-trna Synthetase, Chain A, domain 2"/>
    <property type="match status" value="1"/>
</dbReference>
<keyword evidence="7" id="KW-1185">Reference proteome</keyword>
<proteinExistence type="predicted"/>
<accession>A0A923MIM9</accession>
<dbReference type="GO" id="GO:0003676">
    <property type="term" value="F:nucleic acid binding"/>
    <property type="evidence" value="ECO:0007669"/>
    <property type="project" value="InterPro"/>
</dbReference>
<evidence type="ECO:0000259" key="5">
    <source>
        <dbReference type="PROSITE" id="PS50860"/>
    </source>
</evidence>
<evidence type="ECO:0000256" key="1">
    <source>
        <dbReference type="ARBA" id="ARBA00001947"/>
    </source>
</evidence>
<sequence>METEKLYYADPFLTDFTATVLDCQPGKNGYLITLDRTAFYPEGGGQPADHGVLDGAAVTDVHEKNGVILHNVDRSVEIGKTVTGVIDWGRRFDHMQQHSGEHICSGLICERFHCDNVGFHMGADIVTIDFNADIPWEELLEIEAQANQYIYEDHPIDIQFHRGAELDAIDYRSKKPLEGDVRIVTFPGADCCACCGTHVLRSGQVGLVKFLSVQKFREGVRIELLCGKRALEYLSKTWEQAKAIGQRLSVKPVDSEAAVERLEGELANLKLRCAQLEESVFESMAKEQAGKGNVLLFQPAMRPDSVRRLMDAVSKTCGGLAAVFAGEEGHYAYALGRADGQDISPLVKAMNTALHGRGGGRNGFAQGSVEAERSAIESFFKENGYGICN</sequence>
<reference evidence="6" key="1">
    <citation type="submission" date="2020-08" db="EMBL/GenBank/DDBJ databases">
        <title>Genome public.</title>
        <authorList>
            <person name="Liu C."/>
            <person name="Sun Q."/>
        </authorList>
    </citation>
    <scope>NUCLEOTIDE SEQUENCE</scope>
    <source>
        <strain evidence="6">BX15</strain>
    </source>
</reference>
<dbReference type="Gene3D" id="3.10.310.40">
    <property type="match status" value="1"/>
</dbReference>
<dbReference type="Pfam" id="PF01411">
    <property type="entry name" value="tRNA-synt_2c"/>
    <property type="match status" value="1"/>
</dbReference>
<dbReference type="InterPro" id="IPR012947">
    <property type="entry name" value="tRNA_SAD"/>
</dbReference>
<dbReference type="Pfam" id="PF02272">
    <property type="entry name" value="DHHA1"/>
    <property type="match status" value="1"/>
</dbReference>
<dbReference type="EMBL" id="JACOQI010000004">
    <property type="protein sequence ID" value="MBC5769919.1"/>
    <property type="molecule type" value="Genomic_DNA"/>
</dbReference>
<dbReference type="GO" id="GO:0046872">
    <property type="term" value="F:metal ion binding"/>
    <property type="evidence" value="ECO:0007669"/>
    <property type="project" value="UniProtKB-KW"/>
</dbReference>
<protein>
    <submittedName>
        <fullName evidence="6">Alanyl-tRNA editing protein</fullName>
    </submittedName>
</protein>
<organism evidence="6 7">
    <name type="scientific">Dysosmobacter segnis</name>
    <dbReference type="NCBI Taxonomy" id="2763042"/>
    <lineage>
        <taxon>Bacteria</taxon>
        <taxon>Bacillati</taxon>
        <taxon>Bacillota</taxon>
        <taxon>Clostridia</taxon>
        <taxon>Eubacteriales</taxon>
        <taxon>Oscillospiraceae</taxon>
        <taxon>Dysosmobacter</taxon>
    </lineage>
</organism>
<evidence type="ECO:0000256" key="4">
    <source>
        <dbReference type="ARBA" id="ARBA00022833"/>
    </source>
</evidence>
<dbReference type="Gene3D" id="2.40.30.130">
    <property type="match status" value="1"/>
</dbReference>
<dbReference type="AlphaFoldDB" id="A0A923MIM9"/>
<comment type="cofactor">
    <cofactor evidence="1">
        <name>Zn(2+)</name>
        <dbReference type="ChEBI" id="CHEBI:29105"/>
    </cofactor>
</comment>
<comment type="subcellular location">
    <subcellularLocation>
        <location evidence="2">Cytoplasm</location>
    </subcellularLocation>
</comment>
<keyword evidence="3" id="KW-0479">Metal-binding</keyword>
<evidence type="ECO:0000313" key="6">
    <source>
        <dbReference type="EMBL" id="MBC5769919.1"/>
    </source>
</evidence>
<feature type="domain" description="Alanyl-transfer RNA synthetases family profile" evidence="5">
    <location>
        <begin position="1"/>
        <end position="236"/>
    </location>
</feature>
<dbReference type="Proteomes" id="UP000620327">
    <property type="component" value="Unassembled WGS sequence"/>
</dbReference>
<name>A0A923MIM9_9FIRM</name>
<dbReference type="SMART" id="SM00863">
    <property type="entry name" value="tRNA_SAD"/>
    <property type="match status" value="1"/>
</dbReference>
<dbReference type="PANTHER" id="PTHR43462">
    <property type="entry name" value="ALANYL-TRNA EDITING PROTEIN"/>
    <property type="match status" value="1"/>
</dbReference>
<dbReference type="GO" id="GO:0004813">
    <property type="term" value="F:alanine-tRNA ligase activity"/>
    <property type="evidence" value="ECO:0007669"/>
    <property type="project" value="InterPro"/>
</dbReference>
<dbReference type="GO" id="GO:0005524">
    <property type="term" value="F:ATP binding"/>
    <property type="evidence" value="ECO:0007669"/>
    <property type="project" value="InterPro"/>
</dbReference>
<keyword evidence="4" id="KW-0862">Zinc</keyword>
<dbReference type="SUPFAM" id="SSF55186">
    <property type="entry name" value="ThrRS/AlaRS common domain"/>
    <property type="match status" value="1"/>
</dbReference>
<dbReference type="SUPFAM" id="SSF50447">
    <property type="entry name" value="Translation proteins"/>
    <property type="match status" value="1"/>
</dbReference>
<evidence type="ECO:0000256" key="2">
    <source>
        <dbReference type="ARBA" id="ARBA00004496"/>
    </source>
</evidence>
<evidence type="ECO:0000256" key="3">
    <source>
        <dbReference type="ARBA" id="ARBA00022723"/>
    </source>
</evidence>
<evidence type="ECO:0000313" key="7">
    <source>
        <dbReference type="Proteomes" id="UP000620327"/>
    </source>
</evidence>
<dbReference type="InterPro" id="IPR018163">
    <property type="entry name" value="Thr/Ala-tRNA-synth_IIc_edit"/>
</dbReference>
<dbReference type="GO" id="GO:0006419">
    <property type="term" value="P:alanyl-tRNA aminoacylation"/>
    <property type="evidence" value="ECO:0007669"/>
    <property type="project" value="InterPro"/>
</dbReference>
<dbReference type="GO" id="GO:0002161">
    <property type="term" value="F:aminoacyl-tRNA deacylase activity"/>
    <property type="evidence" value="ECO:0007669"/>
    <property type="project" value="UniProtKB-ARBA"/>
</dbReference>
<dbReference type="Pfam" id="PF07973">
    <property type="entry name" value="tRNA_SAD"/>
    <property type="match status" value="1"/>
</dbReference>
<dbReference type="PANTHER" id="PTHR43462:SF1">
    <property type="entry name" value="ALANYL-TRNA EDITING PROTEIN AARSD1"/>
    <property type="match status" value="1"/>
</dbReference>
<dbReference type="InterPro" id="IPR018164">
    <property type="entry name" value="Ala-tRNA-synth_IIc_N"/>
</dbReference>
<dbReference type="InterPro" id="IPR018165">
    <property type="entry name" value="Ala-tRNA-synth_IIc_core"/>
</dbReference>
<gene>
    <name evidence="6" type="ORF">H8Z83_06200</name>
</gene>
<dbReference type="GO" id="GO:0005737">
    <property type="term" value="C:cytoplasm"/>
    <property type="evidence" value="ECO:0007669"/>
    <property type="project" value="UniProtKB-SubCell"/>
</dbReference>
<dbReference type="InterPro" id="IPR051335">
    <property type="entry name" value="Alanyl-tRNA_Editing_Enzymes"/>
</dbReference>
<dbReference type="RefSeq" id="WP_187014265.1">
    <property type="nucleotide sequence ID" value="NZ_JACOQI010000004.1"/>
</dbReference>